<dbReference type="RefSeq" id="WP_011744338.1">
    <property type="nucleotide sequence ID" value="NC_008639.1"/>
</dbReference>
<evidence type="ECO:0000313" key="2">
    <source>
        <dbReference type="EMBL" id="ABL64505.1"/>
    </source>
</evidence>
<dbReference type="eggNOG" id="COG2226">
    <property type="taxonomic scope" value="Bacteria"/>
</dbReference>
<dbReference type="Pfam" id="PF08241">
    <property type="entry name" value="Methyltransf_11"/>
    <property type="match status" value="1"/>
</dbReference>
<dbReference type="PANTHER" id="PTHR43591">
    <property type="entry name" value="METHYLTRANSFERASE"/>
    <property type="match status" value="1"/>
</dbReference>
<dbReference type="STRING" id="290317.Cpha266_0447"/>
<organism evidence="2 3">
    <name type="scientific">Chlorobium phaeobacteroides (strain DSM 266 / SMG 266 / 2430)</name>
    <dbReference type="NCBI Taxonomy" id="290317"/>
    <lineage>
        <taxon>Bacteria</taxon>
        <taxon>Pseudomonadati</taxon>
        <taxon>Chlorobiota</taxon>
        <taxon>Chlorobiia</taxon>
        <taxon>Chlorobiales</taxon>
        <taxon>Chlorobiaceae</taxon>
        <taxon>Chlorobium/Pelodictyon group</taxon>
        <taxon>Chlorobium</taxon>
    </lineage>
</organism>
<dbReference type="EMBL" id="CP000492">
    <property type="protein sequence ID" value="ABL64505.1"/>
    <property type="molecule type" value="Genomic_DNA"/>
</dbReference>
<dbReference type="InterPro" id="IPR029063">
    <property type="entry name" value="SAM-dependent_MTases_sf"/>
</dbReference>
<dbReference type="OrthoDB" id="9770553at2"/>
<dbReference type="AlphaFoldDB" id="A1BDM8"/>
<dbReference type="HOGENOM" id="CLU_088165_0_0_10"/>
<dbReference type="KEGG" id="cph:Cpha266_0447"/>
<dbReference type="Proteomes" id="UP000008701">
    <property type="component" value="Chromosome"/>
</dbReference>
<evidence type="ECO:0000259" key="1">
    <source>
        <dbReference type="Pfam" id="PF08241"/>
    </source>
</evidence>
<evidence type="ECO:0000313" key="3">
    <source>
        <dbReference type="Proteomes" id="UP000008701"/>
    </source>
</evidence>
<keyword evidence="2" id="KW-0489">Methyltransferase</keyword>
<accession>A1BDM8</accession>
<dbReference type="GO" id="GO:0008757">
    <property type="term" value="F:S-adenosylmethionine-dependent methyltransferase activity"/>
    <property type="evidence" value="ECO:0007669"/>
    <property type="project" value="InterPro"/>
</dbReference>
<sequence length="210" mass="23499">MYSMDAKEFNDKIMNGHFRKIYPVIARQIVDRTGISEGCCVDLGGGPGLLGISLAKITRLQVTVYDLMPECVALALQNSVEHGVDDQVTAQQGIAECMPFDENSLDLVVSRGSIFFWENQMQGLAEVYRVLKPGGWAYLGGGFGTSELLREIELLMADEADWNRKRQERMVKNPPEQFESMLRQLGIEGRVEQDDAGMWVVFCKQKSAKA</sequence>
<feature type="domain" description="Methyltransferase type 11" evidence="1">
    <location>
        <begin position="41"/>
        <end position="138"/>
    </location>
</feature>
<protein>
    <submittedName>
        <fullName evidence="2">Methyltransferase type 11</fullName>
    </submittedName>
</protein>
<name>A1BDM8_CHLPD</name>
<keyword evidence="2" id="KW-0808">Transferase</keyword>
<dbReference type="CDD" id="cd02440">
    <property type="entry name" value="AdoMet_MTases"/>
    <property type="match status" value="1"/>
</dbReference>
<dbReference type="GO" id="GO:0032259">
    <property type="term" value="P:methylation"/>
    <property type="evidence" value="ECO:0007669"/>
    <property type="project" value="UniProtKB-KW"/>
</dbReference>
<dbReference type="Gene3D" id="3.40.50.150">
    <property type="entry name" value="Vaccinia Virus protein VP39"/>
    <property type="match status" value="1"/>
</dbReference>
<proteinExistence type="predicted"/>
<gene>
    <name evidence="2" type="ordered locus">Cpha266_0447</name>
</gene>
<dbReference type="InterPro" id="IPR013216">
    <property type="entry name" value="Methyltransf_11"/>
</dbReference>
<keyword evidence="3" id="KW-1185">Reference proteome</keyword>
<dbReference type="SUPFAM" id="SSF53335">
    <property type="entry name" value="S-adenosyl-L-methionine-dependent methyltransferases"/>
    <property type="match status" value="1"/>
</dbReference>
<reference evidence="2 3" key="1">
    <citation type="submission" date="2006-12" db="EMBL/GenBank/DDBJ databases">
        <title>Complete sequence of Chlorobium phaeobacteroides DSM 266.</title>
        <authorList>
            <consortium name="US DOE Joint Genome Institute"/>
            <person name="Copeland A."/>
            <person name="Lucas S."/>
            <person name="Lapidus A."/>
            <person name="Barry K."/>
            <person name="Detter J.C."/>
            <person name="Glavina del Rio T."/>
            <person name="Hammon N."/>
            <person name="Israni S."/>
            <person name="Pitluck S."/>
            <person name="Goltsman E."/>
            <person name="Schmutz J."/>
            <person name="Larimer F."/>
            <person name="Land M."/>
            <person name="Hauser L."/>
            <person name="Mikhailova N."/>
            <person name="Li T."/>
            <person name="Overmann J."/>
            <person name="Bryant D.A."/>
            <person name="Richardson P."/>
        </authorList>
    </citation>
    <scope>NUCLEOTIDE SEQUENCE [LARGE SCALE GENOMIC DNA]</scope>
    <source>
        <strain evidence="2 3">DSM 266</strain>
    </source>
</reference>